<evidence type="ECO:0000256" key="1">
    <source>
        <dbReference type="SAM" id="SignalP"/>
    </source>
</evidence>
<dbReference type="Gramene" id="A10p15320.2_BraZ1">
    <property type="protein sequence ID" value="A10p15320.2_BraZ1.CDS"/>
    <property type="gene ID" value="A10g15320.2_BraZ1"/>
</dbReference>
<accession>A0A3P6D604</accession>
<feature type="signal peptide" evidence="1">
    <location>
        <begin position="1"/>
        <end position="34"/>
    </location>
</feature>
<protein>
    <recommendedName>
        <fullName evidence="4">Secreted protein</fullName>
    </recommendedName>
</protein>
<dbReference type="EMBL" id="LR031577">
    <property type="protein sequence ID" value="VDD17835.1"/>
    <property type="molecule type" value="Genomic_DNA"/>
</dbReference>
<dbReference type="Proteomes" id="UP000694005">
    <property type="component" value="Chromosome A10"/>
</dbReference>
<sequence length="145" mass="16073">MAAVSRARGHQKLFPFPLPICVLLCLCLFSPTRRDTRRSGKDSAVGSLICSGEVGSVVDSIGIIELEAFGVSVNSLPEVILLAVSESCLCFGEEYRSSLSFRFVVLRLVRGFVSCSRKAVVVHRWRVHRSVVAVRWLHLCGFVHR</sequence>
<evidence type="ECO:0008006" key="4">
    <source>
        <dbReference type="Google" id="ProtNLM"/>
    </source>
</evidence>
<dbReference type="AlphaFoldDB" id="A0A3P6D604"/>
<evidence type="ECO:0000313" key="3">
    <source>
        <dbReference type="EMBL" id="VDD17835.1"/>
    </source>
</evidence>
<evidence type="ECO:0000313" key="2">
    <source>
        <dbReference type="EMBL" id="CAG7910286.1"/>
    </source>
</evidence>
<dbReference type="EMBL" id="LS974626">
    <property type="protein sequence ID" value="CAG7910286.1"/>
    <property type="molecule type" value="Genomic_DNA"/>
</dbReference>
<organism evidence="3">
    <name type="scientific">Brassica campestris</name>
    <name type="common">Field mustard</name>
    <dbReference type="NCBI Taxonomy" id="3711"/>
    <lineage>
        <taxon>Eukaryota</taxon>
        <taxon>Viridiplantae</taxon>
        <taxon>Streptophyta</taxon>
        <taxon>Embryophyta</taxon>
        <taxon>Tracheophyta</taxon>
        <taxon>Spermatophyta</taxon>
        <taxon>Magnoliopsida</taxon>
        <taxon>eudicotyledons</taxon>
        <taxon>Gunneridae</taxon>
        <taxon>Pentapetalae</taxon>
        <taxon>rosids</taxon>
        <taxon>malvids</taxon>
        <taxon>Brassicales</taxon>
        <taxon>Brassicaceae</taxon>
        <taxon>Brassiceae</taxon>
        <taxon>Brassica</taxon>
    </lineage>
</organism>
<proteinExistence type="predicted"/>
<gene>
    <name evidence="3" type="ORF">BRAA10T43548Z</name>
    <name evidence="2" type="ORF">BRAPAZ1V2_A10P15320.2</name>
</gene>
<name>A0A3P6D604_BRACM</name>
<feature type="chain" id="PRO_5039802815" description="Secreted protein" evidence="1">
    <location>
        <begin position="35"/>
        <end position="145"/>
    </location>
</feature>
<keyword evidence="1" id="KW-0732">Signal</keyword>
<reference evidence="3" key="1">
    <citation type="submission" date="2018-11" db="EMBL/GenBank/DDBJ databases">
        <authorList>
            <consortium name="Genoscope - CEA"/>
            <person name="William W."/>
        </authorList>
    </citation>
    <scope>NUCLEOTIDE SEQUENCE</scope>
</reference>